<dbReference type="GO" id="GO:0005509">
    <property type="term" value="F:calcium ion binding"/>
    <property type="evidence" value="ECO:0007669"/>
    <property type="project" value="InterPro"/>
</dbReference>
<evidence type="ECO:0000313" key="10">
    <source>
        <dbReference type="Proteomes" id="UP000694890"/>
    </source>
</evidence>
<evidence type="ECO:0000313" key="11">
    <source>
        <dbReference type="RefSeq" id="XP_018534266.1"/>
    </source>
</evidence>
<evidence type="ECO:0000256" key="7">
    <source>
        <dbReference type="ARBA" id="ARBA00022990"/>
    </source>
</evidence>
<dbReference type="GeneID" id="108884704"/>
<evidence type="ECO:0000256" key="4">
    <source>
        <dbReference type="ARBA" id="ARBA00022737"/>
    </source>
</evidence>
<keyword evidence="7" id="KW-0007">Acetylation</keyword>
<dbReference type="PROSITE" id="PS00018">
    <property type="entry name" value="EF_HAND_1"/>
    <property type="match status" value="3"/>
</dbReference>
<accession>A0AAJ7LY27</accession>
<feature type="domain" description="EF-hand" evidence="9">
    <location>
        <begin position="97"/>
        <end position="132"/>
    </location>
</feature>
<dbReference type="KEGG" id="lcf:108884704"/>
<evidence type="ECO:0000256" key="5">
    <source>
        <dbReference type="ARBA" id="ARBA00022837"/>
    </source>
</evidence>
<dbReference type="RefSeq" id="XP_018534266.1">
    <property type="nucleotide sequence ID" value="XM_018678750.2"/>
</dbReference>
<keyword evidence="3" id="KW-0479">Metal-binding</keyword>
<dbReference type="InterPro" id="IPR002048">
    <property type="entry name" value="EF_hand_dom"/>
</dbReference>
<evidence type="ECO:0000256" key="8">
    <source>
        <dbReference type="ARBA" id="ARBA00025400"/>
    </source>
</evidence>
<evidence type="ECO:0000256" key="3">
    <source>
        <dbReference type="ARBA" id="ARBA00022723"/>
    </source>
</evidence>
<comment type="function">
    <text evidence="8">Buffers cytosolic calcium. May stimulate a membrane Ca(2+)-ATPase and a 3',5'-cyclic nucleotide phosphodiesterase.</text>
</comment>
<evidence type="ECO:0000256" key="2">
    <source>
        <dbReference type="ARBA" id="ARBA00018599"/>
    </source>
</evidence>
<dbReference type="PANTHER" id="PTHR19972:SF14">
    <property type="entry name" value="CALBINDIN"/>
    <property type="match status" value="1"/>
</dbReference>
<dbReference type="SUPFAM" id="SSF47473">
    <property type="entry name" value="EF-hand"/>
    <property type="match status" value="1"/>
</dbReference>
<dbReference type="CTD" id="793"/>
<sequence>MAGSLLQSVEISASQFLDIFNHYDNDGNGFIEGKELQSFIRELREARQQAGLDLTDEMRQLVCEYETNSERRIGLIELVQVLPTEENFLLFFRQQLSSCSHFIQVWRRYDVDHSGFIEADELKDFLKELLLKAQRICDDKKLDEYTAATLKIFDSNADGKLCLSEMSRLLPDDQNFLLRFEGVKMSKPQFNRIFDIYDQVTFDLCHLFLPVYQDGSGFMDESQLDSLLRDLSENNNKVLDSKDVRLYHSSIMELSDGGKLYRSDLSLLLCHED</sequence>
<dbReference type="Pfam" id="PF13499">
    <property type="entry name" value="EF-hand_7"/>
    <property type="match status" value="1"/>
</dbReference>
<keyword evidence="6" id="KW-0848">Vitamin D</keyword>
<dbReference type="FunFam" id="1.10.238.10:FF:000054">
    <property type="entry name" value="Calbindin 2"/>
    <property type="match status" value="1"/>
</dbReference>
<proteinExistence type="inferred from homology"/>
<keyword evidence="5" id="KW-0106">Calcium</keyword>
<dbReference type="InterPro" id="IPR011992">
    <property type="entry name" value="EF-hand-dom_pair"/>
</dbReference>
<dbReference type="PANTHER" id="PTHR19972">
    <property type="entry name" value="CALBINDIN"/>
    <property type="match status" value="1"/>
</dbReference>
<name>A0AAJ7LY27_LATCA</name>
<feature type="domain" description="EF-hand" evidence="9">
    <location>
        <begin position="11"/>
        <end position="46"/>
    </location>
</feature>
<dbReference type="Pfam" id="PF13405">
    <property type="entry name" value="EF-hand_6"/>
    <property type="match status" value="1"/>
</dbReference>
<dbReference type="GO" id="GO:0043195">
    <property type="term" value="C:terminal bouton"/>
    <property type="evidence" value="ECO:0007669"/>
    <property type="project" value="TreeGrafter"/>
</dbReference>
<evidence type="ECO:0000259" key="9">
    <source>
        <dbReference type="PROSITE" id="PS50222"/>
    </source>
</evidence>
<dbReference type="GO" id="GO:0043197">
    <property type="term" value="C:dendritic spine"/>
    <property type="evidence" value="ECO:0007669"/>
    <property type="project" value="TreeGrafter"/>
</dbReference>
<dbReference type="GO" id="GO:1900271">
    <property type="term" value="P:regulation of long-term synaptic potentiation"/>
    <property type="evidence" value="ECO:0007669"/>
    <property type="project" value="TreeGrafter"/>
</dbReference>
<dbReference type="GO" id="GO:0005634">
    <property type="term" value="C:nucleus"/>
    <property type="evidence" value="ECO:0007669"/>
    <property type="project" value="TreeGrafter"/>
</dbReference>
<dbReference type="PROSITE" id="PS50222">
    <property type="entry name" value="EF_HAND_2"/>
    <property type="match status" value="2"/>
</dbReference>
<evidence type="ECO:0000256" key="1">
    <source>
        <dbReference type="ARBA" id="ARBA00007217"/>
    </source>
</evidence>
<dbReference type="SMART" id="SM00054">
    <property type="entry name" value="EFh"/>
    <property type="match status" value="3"/>
</dbReference>
<evidence type="ECO:0000256" key="6">
    <source>
        <dbReference type="ARBA" id="ARBA00022897"/>
    </source>
</evidence>
<gene>
    <name evidence="11" type="primary">calb1</name>
</gene>
<protein>
    <recommendedName>
        <fullName evidence="2">Calbindin</fullName>
    </recommendedName>
</protein>
<dbReference type="GO" id="GO:0005499">
    <property type="term" value="F:vitamin D binding"/>
    <property type="evidence" value="ECO:0007669"/>
    <property type="project" value="UniProtKB-KW"/>
</dbReference>
<reference evidence="11" key="1">
    <citation type="submission" date="2025-08" db="UniProtKB">
        <authorList>
            <consortium name="RefSeq"/>
        </authorList>
    </citation>
    <scope>IDENTIFICATION</scope>
    <source>
        <tissue evidence="11">Brain</tissue>
    </source>
</reference>
<dbReference type="InterPro" id="IPR051001">
    <property type="entry name" value="Calbindin_Ca-bind"/>
</dbReference>
<dbReference type="Gene3D" id="1.10.238.10">
    <property type="entry name" value="EF-hand"/>
    <property type="match status" value="3"/>
</dbReference>
<organism evidence="10 11">
    <name type="scientific">Lates calcarifer</name>
    <name type="common">Barramundi</name>
    <name type="synonym">Holocentrus calcarifer</name>
    <dbReference type="NCBI Taxonomy" id="8187"/>
    <lineage>
        <taxon>Eukaryota</taxon>
        <taxon>Metazoa</taxon>
        <taxon>Chordata</taxon>
        <taxon>Craniata</taxon>
        <taxon>Vertebrata</taxon>
        <taxon>Euteleostomi</taxon>
        <taxon>Actinopterygii</taxon>
        <taxon>Neopterygii</taxon>
        <taxon>Teleostei</taxon>
        <taxon>Neoteleostei</taxon>
        <taxon>Acanthomorphata</taxon>
        <taxon>Carangaria</taxon>
        <taxon>Carangaria incertae sedis</taxon>
        <taxon>Centropomidae</taxon>
        <taxon>Lates</taxon>
    </lineage>
</organism>
<dbReference type="GO" id="GO:0005829">
    <property type="term" value="C:cytosol"/>
    <property type="evidence" value="ECO:0007669"/>
    <property type="project" value="TreeGrafter"/>
</dbReference>
<dbReference type="GO" id="GO:0099509">
    <property type="term" value="P:regulation of presynaptic cytosolic calcium ion concentration"/>
    <property type="evidence" value="ECO:0007669"/>
    <property type="project" value="TreeGrafter"/>
</dbReference>
<dbReference type="Proteomes" id="UP000694890">
    <property type="component" value="Linkage group LG15"/>
</dbReference>
<dbReference type="AlphaFoldDB" id="A0AAJ7LY27"/>
<keyword evidence="4" id="KW-0677">Repeat</keyword>
<dbReference type="InterPro" id="IPR018247">
    <property type="entry name" value="EF_Hand_1_Ca_BS"/>
</dbReference>
<comment type="similarity">
    <text evidence="1">Belongs to the calbindin family.</text>
</comment>